<evidence type="ECO:0000259" key="15">
    <source>
        <dbReference type="Pfam" id="PF13244"/>
    </source>
</evidence>
<feature type="compositionally biased region" description="Acidic residues" evidence="10">
    <location>
        <begin position="943"/>
        <end position="954"/>
    </location>
</feature>
<feature type="domain" description="Na+/H+ antiporter MnhB subunit-related protein" evidence="14">
    <location>
        <begin position="808"/>
        <end position="931"/>
    </location>
</feature>
<evidence type="ECO:0000256" key="10">
    <source>
        <dbReference type="SAM" id="MobiDB-lite"/>
    </source>
</evidence>
<feature type="domain" description="MrpA C-terminal/MbhD" evidence="15">
    <location>
        <begin position="603"/>
        <end position="666"/>
    </location>
</feature>
<feature type="transmembrane region" description="Helical" evidence="11">
    <location>
        <begin position="836"/>
        <end position="855"/>
    </location>
</feature>
<dbReference type="AlphaFoldDB" id="A0A7Z0D1M4"/>
<evidence type="ECO:0000259" key="12">
    <source>
        <dbReference type="Pfam" id="PF00361"/>
    </source>
</evidence>
<dbReference type="PRINTS" id="PR01434">
    <property type="entry name" value="NADHDHGNASE5"/>
</dbReference>
<feature type="transmembrane region" description="Helical" evidence="11">
    <location>
        <begin position="318"/>
        <end position="342"/>
    </location>
</feature>
<dbReference type="Pfam" id="PF04039">
    <property type="entry name" value="MnhB"/>
    <property type="match status" value="1"/>
</dbReference>
<comment type="caution">
    <text evidence="17">The sequence shown here is derived from an EMBL/GenBank/DDBJ whole genome shotgun (WGS) entry which is preliminary data.</text>
</comment>
<dbReference type="InterPro" id="IPR050616">
    <property type="entry name" value="CPA3_Na-H_Antiporter_A"/>
</dbReference>
<dbReference type="Proteomes" id="UP000539111">
    <property type="component" value="Unassembled WGS sequence"/>
</dbReference>
<evidence type="ECO:0000256" key="1">
    <source>
        <dbReference type="ARBA" id="ARBA00004651"/>
    </source>
</evidence>
<organism evidence="17 18">
    <name type="scientific">Spelaeicoccus albus</name>
    <dbReference type="NCBI Taxonomy" id="1280376"/>
    <lineage>
        <taxon>Bacteria</taxon>
        <taxon>Bacillati</taxon>
        <taxon>Actinomycetota</taxon>
        <taxon>Actinomycetes</taxon>
        <taxon>Micrococcales</taxon>
        <taxon>Brevibacteriaceae</taxon>
        <taxon>Spelaeicoccus</taxon>
    </lineage>
</organism>
<keyword evidence="5 9" id="KW-0812">Transmembrane</keyword>
<evidence type="ECO:0000256" key="2">
    <source>
        <dbReference type="ARBA" id="ARBA00022448"/>
    </source>
</evidence>
<feature type="transmembrane region" description="Helical" evidence="11">
    <location>
        <begin position="557"/>
        <end position="575"/>
    </location>
</feature>
<feature type="transmembrane region" description="Helical" evidence="11">
    <location>
        <begin position="912"/>
        <end position="934"/>
    </location>
</feature>
<evidence type="ECO:0000256" key="8">
    <source>
        <dbReference type="ARBA" id="ARBA00023136"/>
    </source>
</evidence>
<dbReference type="PANTHER" id="PTHR43373:SF1">
    <property type="entry name" value="NA(+)_H(+) ANTIPORTER SUBUNIT A"/>
    <property type="match status" value="1"/>
</dbReference>
<evidence type="ECO:0000256" key="5">
    <source>
        <dbReference type="ARBA" id="ARBA00022692"/>
    </source>
</evidence>
<feature type="transmembrane region" description="Helical" evidence="11">
    <location>
        <begin position="402"/>
        <end position="425"/>
    </location>
</feature>
<feature type="transmembrane region" description="Helical" evidence="11">
    <location>
        <begin position="618"/>
        <end position="637"/>
    </location>
</feature>
<feature type="transmembrane region" description="Helical" evidence="11">
    <location>
        <begin position="158"/>
        <end position="181"/>
    </location>
</feature>
<evidence type="ECO:0000259" key="16">
    <source>
        <dbReference type="Pfam" id="PF20501"/>
    </source>
</evidence>
<keyword evidence="3" id="KW-0050">Antiport</keyword>
<feature type="compositionally biased region" description="Basic and acidic residues" evidence="10">
    <location>
        <begin position="955"/>
        <end position="968"/>
    </location>
</feature>
<gene>
    <name evidence="17" type="ORF">BJY26_000646</name>
</gene>
<feature type="transmembrane region" description="Helical" evidence="11">
    <location>
        <begin position="643"/>
        <end position="662"/>
    </location>
</feature>
<dbReference type="Pfam" id="PF00662">
    <property type="entry name" value="Proton_antipo_N"/>
    <property type="match status" value="1"/>
</dbReference>
<dbReference type="InterPro" id="IPR046806">
    <property type="entry name" value="MrpA_C/MbhE"/>
</dbReference>
<evidence type="ECO:0000256" key="6">
    <source>
        <dbReference type="ARBA" id="ARBA00022989"/>
    </source>
</evidence>
<keyword evidence="6 11" id="KW-1133">Transmembrane helix</keyword>
<feature type="transmembrane region" description="Helical" evidence="11">
    <location>
        <begin position="293"/>
        <end position="312"/>
    </location>
</feature>
<feature type="region of interest" description="Disordered" evidence="10">
    <location>
        <begin position="943"/>
        <end position="982"/>
    </location>
</feature>
<evidence type="ECO:0000256" key="7">
    <source>
        <dbReference type="ARBA" id="ARBA00023065"/>
    </source>
</evidence>
<dbReference type="InterPro" id="IPR001750">
    <property type="entry name" value="ND/Mrp_TM"/>
</dbReference>
<evidence type="ECO:0000256" key="3">
    <source>
        <dbReference type="ARBA" id="ARBA00022449"/>
    </source>
</evidence>
<feature type="transmembrane region" description="Helical" evidence="11">
    <location>
        <begin position="74"/>
        <end position="98"/>
    </location>
</feature>
<feature type="transmembrane region" description="Helical" evidence="11">
    <location>
        <begin position="128"/>
        <end position="146"/>
    </location>
</feature>
<feature type="domain" description="NADH:quinone oxidoreductase/Mrp antiporter transmembrane" evidence="12">
    <location>
        <begin position="125"/>
        <end position="405"/>
    </location>
</feature>
<feature type="domain" description="MrpA C-terminal/MbhE" evidence="16">
    <location>
        <begin position="677"/>
        <end position="756"/>
    </location>
</feature>
<evidence type="ECO:0000259" key="13">
    <source>
        <dbReference type="Pfam" id="PF00662"/>
    </source>
</evidence>
<evidence type="ECO:0000256" key="11">
    <source>
        <dbReference type="SAM" id="Phobius"/>
    </source>
</evidence>
<dbReference type="NCBIfam" id="NF009284">
    <property type="entry name" value="PRK12644.1"/>
    <property type="match status" value="1"/>
</dbReference>
<keyword evidence="4" id="KW-1003">Cell membrane</keyword>
<dbReference type="GO" id="GO:0015297">
    <property type="term" value="F:antiporter activity"/>
    <property type="evidence" value="ECO:0007669"/>
    <property type="project" value="UniProtKB-KW"/>
</dbReference>
<sequence length="982" mass="102325">MLTVIAVFAVASMLAPAAFRWIGRRAFYLLAVIPAAAFVHTAFYGHATPSGAARTQAYQWIPGLDLTLTFRMDALAWIMALLVTGVGALVLIYCAHYFHDHEEGLARFGAVLLAFAGVMYGLVVADDLIILFVFWEATTVFSYLLIGHTAAVKAARRAALQALVVTTAGGLAMLVGLIMLGSAAHTERLSGILADPPSGPVVTGAVILILVGVLSKSALIPFHFWLPAAMAAPTPVSAYLHAAAMVKAGIYLVARLAPGFAHTPGWQPLLLGLGIATMLVGGWRALRQTDLKLLLAYGTVSQLGFMTVMVGFGTRDAAMAGIALLIAHGLFKSTLFLVVGVIDHSAGNRDLRKLSGFGRRAPVLAIVGIVAAASMAGIPPLAGFVAKEGVYTSLLQAGGPTGYIALAGVWLGSALTVAYSARFVWGAFAVKPGVPHNEPALEHAGFVVVPVLLAAASIVAGPLAPAGNAAIAAYADTLGGSGHGYHLALWHGLGPALGLTALTLAAGLALHAGRRPIAGLQALLPSLVDANRGYRRIMAGIDKMAIGLTAKTQRGSLPAYLAVIFVVLVASLGAAAVDGGAEGIRAVHVRLWDNPAQAAIAIIMSFAAIVATRTTKRFASVVIVGATGYGMATLFAVQGAPDLALTQILIETITLVVFILVLRRLPARIGKAHGFGRRSVRAVIGAVTGIMVAGVGAIALTARSDPTISKQFAKLAKLGGHGDNIVNVTLVDIRAWDTFGEISVLVVAATGVASLIFLKQRTSNLERMGEVAKTGTFAERHRPVREGSEQRAWLLAGRTLDPRNRSIILEVVVRLIFHTAIVVSIFLLLSGHNAPGGGFAGGLVAGLALIVRYLAGGRYELAEAAPVPAGLLLGSGLALAGLTGAAGLVAGGDVLQSTWWEWDLPVLGHGEFVTSTMFDIGVYLVVVGLMLDILRSLGAEVDRQEETDDGYTPDHISEDDMYDRVREADDAETPSPLGRHTL</sequence>
<feature type="transmembrane region" description="Helical" evidence="11">
    <location>
        <begin position="739"/>
        <end position="758"/>
    </location>
</feature>
<feature type="transmembrane region" description="Helical" evidence="11">
    <location>
        <begin position="807"/>
        <end position="830"/>
    </location>
</feature>
<proteinExistence type="predicted"/>
<evidence type="ECO:0000256" key="9">
    <source>
        <dbReference type="RuleBase" id="RU000320"/>
    </source>
</evidence>
<name>A0A7Z0D1M4_9MICO</name>
<keyword evidence="2" id="KW-0813">Transport</keyword>
<keyword evidence="8 11" id="KW-0472">Membrane</keyword>
<dbReference type="Pfam" id="PF20501">
    <property type="entry name" value="MbhE"/>
    <property type="match status" value="1"/>
</dbReference>
<evidence type="ECO:0000313" key="18">
    <source>
        <dbReference type="Proteomes" id="UP000539111"/>
    </source>
</evidence>
<dbReference type="EMBL" id="JACBZP010000001">
    <property type="protein sequence ID" value="NYI66340.1"/>
    <property type="molecule type" value="Genomic_DNA"/>
</dbReference>
<keyword evidence="18" id="KW-1185">Reference proteome</keyword>
<dbReference type="RefSeq" id="WP_179425615.1">
    <property type="nucleotide sequence ID" value="NZ_JACBZP010000001.1"/>
</dbReference>
<reference evidence="17 18" key="1">
    <citation type="submission" date="2020-07" db="EMBL/GenBank/DDBJ databases">
        <title>Sequencing the genomes of 1000 actinobacteria strains.</title>
        <authorList>
            <person name="Klenk H.-P."/>
        </authorList>
    </citation>
    <scope>NUCLEOTIDE SEQUENCE [LARGE SCALE GENOMIC DNA]</scope>
    <source>
        <strain evidence="17 18">DSM 26341</strain>
    </source>
</reference>
<feature type="transmembrane region" description="Helical" evidence="11">
    <location>
        <begin position="105"/>
        <end position="122"/>
    </location>
</feature>
<feature type="transmembrane region" description="Helical" evidence="11">
    <location>
        <begin position="269"/>
        <end position="286"/>
    </location>
</feature>
<dbReference type="InterPro" id="IPR007182">
    <property type="entry name" value="MnhB"/>
</dbReference>
<feature type="transmembrane region" description="Helical" evidence="11">
    <location>
        <begin position="682"/>
        <end position="702"/>
    </location>
</feature>
<feature type="transmembrane region" description="Helical" evidence="11">
    <location>
        <begin position="487"/>
        <end position="510"/>
    </location>
</feature>
<accession>A0A7Z0D1M4</accession>
<dbReference type="InterPro" id="IPR001516">
    <property type="entry name" value="Proton_antipo_N"/>
</dbReference>
<evidence type="ECO:0000256" key="4">
    <source>
        <dbReference type="ARBA" id="ARBA00022475"/>
    </source>
</evidence>
<comment type="subcellular location">
    <subcellularLocation>
        <location evidence="1">Cell membrane</location>
        <topology evidence="1">Multi-pass membrane protein</topology>
    </subcellularLocation>
    <subcellularLocation>
        <location evidence="9">Membrane</location>
        <topology evidence="9">Multi-pass membrane protein</topology>
    </subcellularLocation>
</comment>
<dbReference type="InterPro" id="IPR025383">
    <property type="entry name" value="MrpA_C/MbhD"/>
</dbReference>
<feature type="transmembrane region" description="Helical" evidence="11">
    <location>
        <begin position="446"/>
        <end position="475"/>
    </location>
</feature>
<dbReference type="GO" id="GO:0006811">
    <property type="term" value="P:monoatomic ion transport"/>
    <property type="evidence" value="ECO:0007669"/>
    <property type="project" value="UniProtKB-KW"/>
</dbReference>
<dbReference type="Pfam" id="PF13244">
    <property type="entry name" value="MbhD"/>
    <property type="match status" value="1"/>
</dbReference>
<dbReference type="PANTHER" id="PTHR43373">
    <property type="entry name" value="NA(+)/H(+) ANTIPORTER SUBUNIT"/>
    <property type="match status" value="1"/>
</dbReference>
<dbReference type="GO" id="GO:0005886">
    <property type="term" value="C:plasma membrane"/>
    <property type="evidence" value="ECO:0007669"/>
    <property type="project" value="UniProtKB-SubCell"/>
</dbReference>
<feature type="transmembrane region" description="Helical" evidence="11">
    <location>
        <begin position="867"/>
        <end position="892"/>
    </location>
</feature>
<feature type="transmembrane region" description="Helical" evidence="11">
    <location>
        <begin position="595"/>
        <end position="611"/>
    </location>
</feature>
<protein>
    <submittedName>
        <fullName evidence="17">Multicomponent Na+:H+ antiporter subunit A</fullName>
    </submittedName>
</protein>
<dbReference type="Pfam" id="PF00361">
    <property type="entry name" value="Proton_antipo_M"/>
    <property type="match status" value="1"/>
</dbReference>
<keyword evidence="7" id="KW-0406">Ion transport</keyword>
<evidence type="ECO:0000259" key="14">
    <source>
        <dbReference type="Pfam" id="PF04039"/>
    </source>
</evidence>
<feature type="domain" description="NADH-Ubiquinone oxidoreductase (complex I) chain 5 N-terminal" evidence="13">
    <location>
        <begin position="62"/>
        <end position="108"/>
    </location>
</feature>
<evidence type="ECO:0000313" key="17">
    <source>
        <dbReference type="EMBL" id="NYI66340.1"/>
    </source>
</evidence>
<feature type="transmembrane region" description="Helical" evidence="11">
    <location>
        <begin position="201"/>
        <end position="226"/>
    </location>
</feature>
<feature type="transmembrane region" description="Helical" evidence="11">
    <location>
        <begin position="363"/>
        <end position="382"/>
    </location>
</feature>